<evidence type="ECO:0000256" key="1">
    <source>
        <dbReference type="ARBA" id="ARBA00007274"/>
    </source>
</evidence>
<organism evidence="5 6">
    <name type="scientific">Terrihabitans rhizophilus</name>
    <dbReference type="NCBI Taxonomy" id="3092662"/>
    <lineage>
        <taxon>Bacteria</taxon>
        <taxon>Pseudomonadati</taxon>
        <taxon>Pseudomonadota</taxon>
        <taxon>Alphaproteobacteria</taxon>
        <taxon>Hyphomicrobiales</taxon>
        <taxon>Terrihabitans</taxon>
    </lineage>
</organism>
<dbReference type="PROSITE" id="PS00101">
    <property type="entry name" value="HEXAPEP_TRANSFERASES"/>
    <property type="match status" value="1"/>
</dbReference>
<dbReference type="Gene3D" id="2.160.10.10">
    <property type="entry name" value="Hexapeptide repeat proteins"/>
    <property type="match status" value="1"/>
</dbReference>
<dbReference type="InterPro" id="IPR001451">
    <property type="entry name" value="Hexapep"/>
</dbReference>
<dbReference type="InterPro" id="IPR018357">
    <property type="entry name" value="Hexapep_transf_CS"/>
</dbReference>
<keyword evidence="6" id="KW-1185">Reference proteome</keyword>
<evidence type="ECO:0000313" key="6">
    <source>
        <dbReference type="Proteomes" id="UP001274321"/>
    </source>
</evidence>
<dbReference type="PANTHER" id="PTHR43300:SF11">
    <property type="entry name" value="ACETYLTRANSFERASE RV3034C-RELATED"/>
    <property type="match status" value="1"/>
</dbReference>
<protein>
    <recommendedName>
        <fullName evidence="7">Chloramphenicol acetyltransferase</fullName>
    </recommendedName>
</protein>
<proteinExistence type="inferred from homology"/>
<accession>A0ABU4RNR3</accession>
<comment type="similarity">
    <text evidence="1">Belongs to the transferase hexapeptide repeat family.</text>
</comment>
<dbReference type="PANTHER" id="PTHR43300">
    <property type="entry name" value="ACETYLTRANSFERASE"/>
    <property type="match status" value="1"/>
</dbReference>
<evidence type="ECO:0008006" key="7">
    <source>
        <dbReference type="Google" id="ProtNLM"/>
    </source>
</evidence>
<keyword evidence="4" id="KW-0012">Acyltransferase</keyword>
<keyword evidence="3" id="KW-0677">Repeat</keyword>
<dbReference type="InterPro" id="IPR017694">
    <property type="entry name" value="Phosphonate_tfrase_rpt"/>
</dbReference>
<name>A0ABU4RNR3_9HYPH</name>
<evidence type="ECO:0000256" key="4">
    <source>
        <dbReference type="ARBA" id="ARBA00023315"/>
    </source>
</evidence>
<dbReference type="SUPFAM" id="SSF51161">
    <property type="entry name" value="Trimeric LpxA-like enzymes"/>
    <property type="match status" value="1"/>
</dbReference>
<comment type="caution">
    <text evidence="5">The sequence shown here is derived from an EMBL/GenBank/DDBJ whole genome shotgun (WGS) entry which is preliminary data.</text>
</comment>
<dbReference type="CDD" id="cd03349">
    <property type="entry name" value="LbH_XAT"/>
    <property type="match status" value="1"/>
</dbReference>
<evidence type="ECO:0000313" key="5">
    <source>
        <dbReference type="EMBL" id="MDX6806479.1"/>
    </source>
</evidence>
<reference evidence="5 6" key="1">
    <citation type="submission" date="2023-11" db="EMBL/GenBank/DDBJ databases">
        <authorList>
            <person name="Bao R."/>
        </authorList>
    </citation>
    <scope>NUCLEOTIDE SEQUENCE [LARGE SCALE GENOMIC DNA]</scope>
    <source>
        <strain evidence="5 6">PJ23</strain>
    </source>
</reference>
<keyword evidence="2" id="KW-0808">Transferase</keyword>
<dbReference type="Pfam" id="PF00132">
    <property type="entry name" value="Hexapep"/>
    <property type="match status" value="1"/>
</dbReference>
<gene>
    <name evidence="5" type="ORF">SCD90_10415</name>
</gene>
<sequence>MIEINQGEPEAPWYDEKGLGEEPVIHPSATVLRTRVGRWTSIAKGCEITDSDFLDYAYATPNVQIFNADIGKFCNIATNVRINPTNHPMWRATMHHFTYRSRCHHMGPDDEEIFEWRRKARVVIGPDVWIGHAAIIMSGVNIGTGSVVGSGAVVTKDVPPYSIVVGSPARVIKRRVDEETEAALMRVRWWDWTHEELTAAMADFRSMDASAFARAYDGAPRRVRAI</sequence>
<dbReference type="InterPro" id="IPR011004">
    <property type="entry name" value="Trimer_LpxA-like_sf"/>
</dbReference>
<dbReference type="InterPro" id="IPR050179">
    <property type="entry name" value="Trans_hexapeptide_repeat"/>
</dbReference>
<evidence type="ECO:0000256" key="3">
    <source>
        <dbReference type="ARBA" id="ARBA00022737"/>
    </source>
</evidence>
<dbReference type="EMBL" id="JAXAFJ010000005">
    <property type="protein sequence ID" value="MDX6806479.1"/>
    <property type="molecule type" value="Genomic_DNA"/>
</dbReference>
<evidence type="ECO:0000256" key="2">
    <source>
        <dbReference type="ARBA" id="ARBA00022679"/>
    </source>
</evidence>
<dbReference type="NCBIfam" id="TIGR03308">
    <property type="entry name" value="phn_thr-fam"/>
    <property type="match status" value="1"/>
</dbReference>
<dbReference type="RefSeq" id="WP_319844606.1">
    <property type="nucleotide sequence ID" value="NZ_JAXAFJ010000005.1"/>
</dbReference>
<dbReference type="Proteomes" id="UP001274321">
    <property type="component" value="Unassembled WGS sequence"/>
</dbReference>